<organism evidence="2 3">
    <name type="scientific">Siccirubricoccus deserti</name>
    <dbReference type="NCBI Taxonomy" id="2013562"/>
    <lineage>
        <taxon>Bacteria</taxon>
        <taxon>Pseudomonadati</taxon>
        <taxon>Pseudomonadota</taxon>
        <taxon>Alphaproteobacteria</taxon>
        <taxon>Acetobacterales</taxon>
        <taxon>Roseomonadaceae</taxon>
        <taxon>Siccirubricoccus</taxon>
    </lineage>
</organism>
<evidence type="ECO:0000313" key="3">
    <source>
        <dbReference type="Proteomes" id="UP000600101"/>
    </source>
</evidence>
<keyword evidence="1" id="KW-0732">Signal</keyword>
<feature type="signal peptide" evidence="1">
    <location>
        <begin position="1"/>
        <end position="23"/>
    </location>
</feature>
<comment type="caution">
    <text evidence="2">The sequence shown here is derived from an EMBL/GenBank/DDBJ whole genome shotgun (WGS) entry which is preliminary data.</text>
</comment>
<evidence type="ECO:0000313" key="2">
    <source>
        <dbReference type="EMBL" id="MBC4016292.1"/>
    </source>
</evidence>
<protein>
    <submittedName>
        <fullName evidence="2">Uncharacterized protein</fullName>
    </submittedName>
</protein>
<sequence>MLRRRHLPGLVLPVTAARAPATALQVAPAAAALTPWLRALARRVATLSGGACTLVPGPGGAVLGSLGFGPVSLGAALEPFAGFPFGMGAGELAHWLGTADGAALWRSGFALRGLHAWPCAIIAFPGLVEGGCAPEGSAELGGLRLECRGDGVLGLGLRDCGAVPVAGGGAARLAMPPGGAGWRLCPPFGTVLELALPAAAIAELEPHVLAVLRRASADTLAASMRAPLPTSGSLPAAAAILAGRMAARLGDCLGAPEAVELRVAERYAAARLAAMRAGAWG</sequence>
<reference evidence="2" key="1">
    <citation type="submission" date="2020-08" db="EMBL/GenBank/DDBJ databases">
        <authorList>
            <person name="Hu Y."/>
            <person name="Nguyen S.V."/>
            <person name="Li F."/>
            <person name="Fanning S."/>
        </authorList>
    </citation>
    <scope>NUCLEOTIDE SEQUENCE</scope>
    <source>
        <strain evidence="2">SYSU D8009</strain>
    </source>
</reference>
<accession>A0A9X0R0W3</accession>
<dbReference type="RefSeq" id="WP_186771065.1">
    <property type="nucleotide sequence ID" value="NZ_JACOMF010000014.1"/>
</dbReference>
<gene>
    <name evidence="2" type="ORF">H7965_13285</name>
</gene>
<dbReference type="Proteomes" id="UP000600101">
    <property type="component" value="Unassembled WGS sequence"/>
</dbReference>
<dbReference type="AlphaFoldDB" id="A0A9X0R0W3"/>
<keyword evidence="3" id="KW-1185">Reference proteome</keyword>
<name>A0A9X0R0W3_9PROT</name>
<evidence type="ECO:0000256" key="1">
    <source>
        <dbReference type="SAM" id="SignalP"/>
    </source>
</evidence>
<proteinExistence type="predicted"/>
<feature type="chain" id="PRO_5040759951" evidence="1">
    <location>
        <begin position="24"/>
        <end position="281"/>
    </location>
</feature>
<dbReference type="EMBL" id="JACOMF010000014">
    <property type="protein sequence ID" value="MBC4016292.1"/>
    <property type="molecule type" value="Genomic_DNA"/>
</dbReference>